<keyword evidence="3 5" id="KW-1133">Transmembrane helix</keyword>
<feature type="transmembrane region" description="Helical" evidence="5">
    <location>
        <begin position="31"/>
        <end position="51"/>
    </location>
</feature>
<feature type="transmembrane region" description="Helical" evidence="5">
    <location>
        <begin position="131"/>
        <end position="152"/>
    </location>
</feature>
<dbReference type="Pfam" id="PF04893">
    <property type="entry name" value="Yip1"/>
    <property type="match status" value="1"/>
</dbReference>
<dbReference type="InterPro" id="IPR006977">
    <property type="entry name" value="Yip1_dom"/>
</dbReference>
<dbReference type="RefSeq" id="WP_390199773.1">
    <property type="nucleotide sequence ID" value="NZ_JBHSDV010000004.1"/>
</dbReference>
<feature type="transmembrane region" description="Helical" evidence="5">
    <location>
        <begin position="164"/>
        <end position="188"/>
    </location>
</feature>
<feature type="domain" description="Yip1" evidence="6">
    <location>
        <begin position="11"/>
        <end position="180"/>
    </location>
</feature>
<evidence type="ECO:0000256" key="1">
    <source>
        <dbReference type="ARBA" id="ARBA00004141"/>
    </source>
</evidence>
<feature type="transmembrane region" description="Helical" evidence="5">
    <location>
        <begin position="103"/>
        <end position="125"/>
    </location>
</feature>
<accession>A0ABV8VVQ4</accession>
<evidence type="ECO:0000313" key="8">
    <source>
        <dbReference type="Proteomes" id="UP001595880"/>
    </source>
</evidence>
<reference evidence="8" key="1">
    <citation type="journal article" date="2019" name="Int. J. Syst. Evol. Microbiol.">
        <title>The Global Catalogue of Microorganisms (GCM) 10K type strain sequencing project: providing services to taxonomists for standard genome sequencing and annotation.</title>
        <authorList>
            <consortium name="The Broad Institute Genomics Platform"/>
            <consortium name="The Broad Institute Genome Sequencing Center for Infectious Disease"/>
            <person name="Wu L."/>
            <person name="Ma J."/>
        </authorList>
    </citation>
    <scope>NUCLEOTIDE SEQUENCE [LARGE SCALE GENOMIC DNA]</scope>
    <source>
        <strain evidence="8">KACC 14058</strain>
    </source>
</reference>
<evidence type="ECO:0000256" key="3">
    <source>
        <dbReference type="ARBA" id="ARBA00022989"/>
    </source>
</evidence>
<sequence length="206" mass="24163">MEKEFIKFPFYIIIHPFKGYWDLKYENKGKVSVAFCILAILTIVAILKRQFTGFIVNFNNPYELNSLAELQYIVFPFFLFCVANWSITTLMDGEGKFREILMATAYALVPVVSLYVCNTIISNVITWEEATFFFFLESFAMLWFLYLLFVGIMTVHQYTVTKTIITLLITVMVMGIIIFLSLLFFSLIQQMLTFLDTVYKEIMYRV</sequence>
<dbReference type="Proteomes" id="UP001595880">
    <property type="component" value="Unassembled WGS sequence"/>
</dbReference>
<name>A0ABV8VVQ4_9BACI</name>
<gene>
    <name evidence="7" type="ORF">ACFOZ1_12495</name>
</gene>
<protein>
    <submittedName>
        <fullName evidence="7">Yip1 family protein</fullName>
    </submittedName>
</protein>
<keyword evidence="4 5" id="KW-0472">Membrane</keyword>
<keyword evidence="8" id="KW-1185">Reference proteome</keyword>
<organism evidence="7 8">
    <name type="scientific">Gracilibacillus marinus</name>
    <dbReference type="NCBI Taxonomy" id="630535"/>
    <lineage>
        <taxon>Bacteria</taxon>
        <taxon>Bacillati</taxon>
        <taxon>Bacillota</taxon>
        <taxon>Bacilli</taxon>
        <taxon>Bacillales</taxon>
        <taxon>Bacillaceae</taxon>
        <taxon>Gracilibacillus</taxon>
    </lineage>
</organism>
<proteinExistence type="predicted"/>
<dbReference type="EMBL" id="JBHSDV010000004">
    <property type="protein sequence ID" value="MFC4388611.1"/>
    <property type="molecule type" value="Genomic_DNA"/>
</dbReference>
<keyword evidence="2 5" id="KW-0812">Transmembrane</keyword>
<comment type="caution">
    <text evidence="7">The sequence shown here is derived from an EMBL/GenBank/DDBJ whole genome shotgun (WGS) entry which is preliminary data.</text>
</comment>
<evidence type="ECO:0000256" key="2">
    <source>
        <dbReference type="ARBA" id="ARBA00022692"/>
    </source>
</evidence>
<feature type="transmembrane region" description="Helical" evidence="5">
    <location>
        <begin position="71"/>
        <end position="91"/>
    </location>
</feature>
<evidence type="ECO:0000256" key="4">
    <source>
        <dbReference type="ARBA" id="ARBA00023136"/>
    </source>
</evidence>
<evidence type="ECO:0000313" key="7">
    <source>
        <dbReference type="EMBL" id="MFC4388611.1"/>
    </source>
</evidence>
<comment type="subcellular location">
    <subcellularLocation>
        <location evidence="1">Membrane</location>
        <topology evidence="1">Multi-pass membrane protein</topology>
    </subcellularLocation>
</comment>
<evidence type="ECO:0000259" key="6">
    <source>
        <dbReference type="Pfam" id="PF04893"/>
    </source>
</evidence>
<evidence type="ECO:0000256" key="5">
    <source>
        <dbReference type="SAM" id="Phobius"/>
    </source>
</evidence>